<proteinExistence type="predicted"/>
<sequence>FDQLDLDSALTVNSKELGPINLDLKQSKLVSLKRLEILLATNIIIRTEIPTAKSTSN</sequence>
<dbReference type="AlphaFoldDB" id="A0A7J7M9P7"/>
<protein>
    <submittedName>
        <fullName evidence="1">Uncharacterized protein</fullName>
    </submittedName>
</protein>
<evidence type="ECO:0000313" key="1">
    <source>
        <dbReference type="EMBL" id="KAF6151605.1"/>
    </source>
</evidence>
<dbReference type="EMBL" id="JACGCM010001684">
    <property type="protein sequence ID" value="KAF6151605.1"/>
    <property type="molecule type" value="Genomic_DNA"/>
</dbReference>
<feature type="non-terminal residue" evidence="1">
    <location>
        <position position="1"/>
    </location>
</feature>
<gene>
    <name evidence="1" type="ORF">GIB67_010281</name>
</gene>
<reference evidence="1 2" key="1">
    <citation type="journal article" date="2020" name="IScience">
        <title>Genome Sequencing of the Endangered Kingdonia uniflora (Circaeasteraceae, Ranunculales) Reveals Potential Mechanisms of Evolutionary Specialization.</title>
        <authorList>
            <person name="Sun Y."/>
            <person name="Deng T."/>
            <person name="Zhang A."/>
            <person name="Moore M.J."/>
            <person name="Landis J.B."/>
            <person name="Lin N."/>
            <person name="Zhang H."/>
            <person name="Zhang X."/>
            <person name="Huang J."/>
            <person name="Zhang X."/>
            <person name="Sun H."/>
            <person name="Wang H."/>
        </authorList>
    </citation>
    <scope>NUCLEOTIDE SEQUENCE [LARGE SCALE GENOMIC DNA]</scope>
    <source>
        <strain evidence="1">TB1705</strain>
        <tissue evidence="1">Leaf</tissue>
    </source>
</reference>
<dbReference type="Proteomes" id="UP000541444">
    <property type="component" value="Unassembled WGS sequence"/>
</dbReference>
<comment type="caution">
    <text evidence="1">The sequence shown here is derived from an EMBL/GenBank/DDBJ whole genome shotgun (WGS) entry which is preliminary data.</text>
</comment>
<accession>A0A7J7M9P7</accession>
<keyword evidence="2" id="KW-1185">Reference proteome</keyword>
<name>A0A7J7M9P7_9MAGN</name>
<evidence type="ECO:0000313" key="2">
    <source>
        <dbReference type="Proteomes" id="UP000541444"/>
    </source>
</evidence>
<organism evidence="1 2">
    <name type="scientific">Kingdonia uniflora</name>
    <dbReference type="NCBI Taxonomy" id="39325"/>
    <lineage>
        <taxon>Eukaryota</taxon>
        <taxon>Viridiplantae</taxon>
        <taxon>Streptophyta</taxon>
        <taxon>Embryophyta</taxon>
        <taxon>Tracheophyta</taxon>
        <taxon>Spermatophyta</taxon>
        <taxon>Magnoliopsida</taxon>
        <taxon>Ranunculales</taxon>
        <taxon>Circaeasteraceae</taxon>
        <taxon>Kingdonia</taxon>
    </lineage>
</organism>